<protein>
    <submittedName>
        <fullName evidence="2">Uncharacterized protein</fullName>
    </submittedName>
</protein>
<gene>
    <name evidence="2" type="ORF">EP51_39070</name>
</gene>
<dbReference type="EMBL" id="CP008948">
    <property type="protein sequence ID" value="AII10336.1"/>
    <property type="molecule type" value="Genomic_DNA"/>
</dbReference>
<sequence>MEVAAPEVILDPEHGGTFELQVHNTSSIVDRFRARPIDPPPWLKLTHPEVPLYPDQEETASITIVVESTRWPAAQRIMLSGQVYSDEDPNEATDFAIAVTVPPVGDPAELRAEPAQVRLRDATSAKIELKLDNRGSNFPQLFELTGSDPEDVVGFDFSATIVEIPPGETLSVDVMLTVPPPEVGKPQSRRLTISGANDQATIETQVTIEQETSTVQLRLDPAVIKARDVPHGEGMLIIDNRKGGVERRMRLTGRDPEGAVRMSFRESNILVRAGTESRTGFRVQSTNRPTEDEVSRSFTVVASDGTNESTVDGTFVQTTTPAPITTASIRLEPEQLNTRDKTHGRFRALVDNTRGSRTLSVRLGGADPERAVGFEFDVLTLDIPAGRVSRVGVTVSAALPASGETLAREITVVAGNRDGSVQARAEFTQAASPAPITLAKIRLEPEQFTLHNSARGQLRVVVDNKSRALPLRVRLAGRDPERAVRFSFDPPRLDIAPGQVGWAKVAINAPHPRMGQQIVRNLEVAADDGNAMVEAKAELTQTTADFLPLIRIVYTLLGGLLAAVGAFWPWARDDWPVPLYTVTDFPGVGALRNIALEDPGTHTSQPIARAIVLVLIAIMMLGVLRAKGTVTVVAALLMAVVTIGFMVYASVEFFAAVGGSGAMLVIAGAVLGCVGGLCVRRKRP</sequence>
<evidence type="ECO:0000313" key="3">
    <source>
        <dbReference type="Proteomes" id="UP000028488"/>
    </source>
</evidence>
<feature type="transmembrane region" description="Helical" evidence="1">
    <location>
        <begin position="552"/>
        <end position="571"/>
    </location>
</feature>
<name>A0A076EX17_RHOOP</name>
<evidence type="ECO:0000313" key="2">
    <source>
        <dbReference type="EMBL" id="AII10336.1"/>
    </source>
</evidence>
<keyword evidence="2" id="KW-0614">Plasmid</keyword>
<keyword evidence="1" id="KW-1133">Transmembrane helix</keyword>
<proteinExistence type="predicted"/>
<evidence type="ECO:0000256" key="1">
    <source>
        <dbReference type="SAM" id="Phobius"/>
    </source>
</evidence>
<reference evidence="2 3" key="1">
    <citation type="submission" date="2014-07" db="EMBL/GenBank/DDBJ databases">
        <title>Genome Sequence of Rhodococcus opacus Strain R7, a Biodegrader of Mono- and Polycyclic Aromatic Hydrocarbons.</title>
        <authorList>
            <person name="Di Gennaro P."/>
            <person name="Zampolli J."/>
            <person name="Presti I."/>
            <person name="Cappelletti M."/>
            <person name="D'Ursi P."/>
            <person name="Orro A."/>
            <person name="Mezzelani A."/>
            <person name="Milanesi L."/>
        </authorList>
    </citation>
    <scope>NUCLEOTIDE SEQUENCE [LARGE SCALE GENOMIC DNA]</scope>
    <source>
        <strain evidence="2 3">R7</strain>
        <plasmid evidence="2">pPDG1</plasmid>
    </source>
</reference>
<feature type="transmembrane region" description="Helical" evidence="1">
    <location>
        <begin position="631"/>
        <end position="651"/>
    </location>
</feature>
<dbReference type="AlphaFoldDB" id="A0A076EX17"/>
<dbReference type="RefSeq" id="WP_128642433.1">
    <property type="nucleotide sequence ID" value="NZ_CP008948.1"/>
</dbReference>
<feature type="transmembrane region" description="Helical" evidence="1">
    <location>
        <begin position="607"/>
        <end position="624"/>
    </location>
</feature>
<keyword evidence="1" id="KW-0812">Transmembrane</keyword>
<geneLocation type="plasmid" evidence="2 3">
    <name>pPDG1</name>
</geneLocation>
<accession>A0A076EX17</accession>
<feature type="transmembrane region" description="Helical" evidence="1">
    <location>
        <begin position="657"/>
        <end position="679"/>
    </location>
</feature>
<keyword evidence="1" id="KW-0472">Membrane</keyword>
<organism evidence="2 3">
    <name type="scientific">Rhodococcus opacus</name>
    <name type="common">Nocardia opaca</name>
    <dbReference type="NCBI Taxonomy" id="37919"/>
    <lineage>
        <taxon>Bacteria</taxon>
        <taxon>Bacillati</taxon>
        <taxon>Actinomycetota</taxon>
        <taxon>Actinomycetes</taxon>
        <taxon>Mycobacteriales</taxon>
        <taxon>Nocardiaceae</taxon>
        <taxon>Rhodococcus</taxon>
    </lineage>
</organism>
<dbReference type="Proteomes" id="UP000028488">
    <property type="component" value="Plasmid pPDG1"/>
</dbReference>